<dbReference type="AlphaFoldDB" id="A0AA88FHI5"/>
<name>A0AA88FHI5_9BACT</name>
<dbReference type="RefSeq" id="WP_151080388.1">
    <property type="nucleotide sequence ID" value="NZ_VTWU01000007.1"/>
</dbReference>
<dbReference type="Proteomes" id="UP000326380">
    <property type="component" value="Unassembled WGS sequence"/>
</dbReference>
<evidence type="ECO:0000313" key="1">
    <source>
        <dbReference type="EMBL" id="KAA9327158.1"/>
    </source>
</evidence>
<reference evidence="1 2" key="1">
    <citation type="submission" date="2019-09" db="EMBL/GenBank/DDBJ databases">
        <title>Genome sequence of Hymenobacter sp. M3.</title>
        <authorList>
            <person name="Srinivasan S."/>
        </authorList>
    </citation>
    <scope>NUCLEOTIDE SEQUENCE [LARGE SCALE GENOMIC DNA]</scope>
    <source>
        <strain evidence="1 2">M3</strain>
    </source>
</reference>
<sequence length="63" mass="7484">MEGLDPDHRLKHMMINAMKEADPRLLRVRMHKDGCKFLSISMRNAPMTPDFKKDKRSEKNMVR</sequence>
<gene>
    <name evidence="1" type="ORF">F0P96_18145</name>
</gene>
<comment type="caution">
    <text evidence="1">The sequence shown here is derived from an EMBL/GenBank/DDBJ whole genome shotgun (WGS) entry which is preliminary data.</text>
</comment>
<accession>A0AA88FHI5</accession>
<keyword evidence="2" id="KW-1185">Reference proteome</keyword>
<organism evidence="1 2">
    <name type="scientific">Hymenobacter busanensis</name>
    <dbReference type="NCBI Taxonomy" id="2607656"/>
    <lineage>
        <taxon>Bacteria</taxon>
        <taxon>Pseudomonadati</taxon>
        <taxon>Bacteroidota</taxon>
        <taxon>Cytophagia</taxon>
        <taxon>Cytophagales</taxon>
        <taxon>Hymenobacteraceae</taxon>
        <taxon>Hymenobacter</taxon>
    </lineage>
</organism>
<protein>
    <submittedName>
        <fullName evidence="1">Uncharacterized protein</fullName>
    </submittedName>
</protein>
<evidence type="ECO:0000313" key="2">
    <source>
        <dbReference type="Proteomes" id="UP000326380"/>
    </source>
</evidence>
<proteinExistence type="predicted"/>
<dbReference type="EMBL" id="VTWU01000007">
    <property type="protein sequence ID" value="KAA9327158.1"/>
    <property type="molecule type" value="Genomic_DNA"/>
</dbReference>